<dbReference type="AlphaFoldDB" id="A0A2J4XV61"/>
<reference evidence="4 5" key="2">
    <citation type="submission" date="2018-01" db="EMBL/GenBank/DDBJ databases">
        <title>Genomic study of Klebsiella pneumoniae.</title>
        <authorList>
            <person name="Yang Y."/>
            <person name="Bicalho R."/>
        </authorList>
    </citation>
    <scope>NUCLEOTIDE SEQUENCE [LARGE SCALE GENOMIC DNA]</scope>
    <source>
        <strain evidence="4 5">A2</strain>
    </source>
</reference>
<keyword evidence="4" id="KW-0436">Ligase</keyword>
<feature type="domain" description="Citrate lyase ligase C-terminal" evidence="3">
    <location>
        <begin position="1"/>
        <end position="74"/>
    </location>
</feature>
<evidence type="ECO:0000313" key="4">
    <source>
        <dbReference type="EMBL" id="PLM42397.1"/>
    </source>
</evidence>
<dbReference type="GO" id="GO:0016829">
    <property type="term" value="F:lyase activity"/>
    <property type="evidence" value="ECO:0007669"/>
    <property type="project" value="UniProtKB-KW"/>
</dbReference>
<reference evidence="4 5" key="1">
    <citation type="submission" date="2017-11" db="EMBL/GenBank/DDBJ databases">
        <authorList>
            <person name="Han C.G."/>
        </authorList>
    </citation>
    <scope>NUCLEOTIDE SEQUENCE [LARGE SCALE GENOMIC DNA]</scope>
    <source>
        <strain evidence="4 5">A2</strain>
    </source>
</reference>
<dbReference type="PANTHER" id="PTHR40599:SF2">
    <property type="entry name" value="[CITRATE [PRO-3S]-LYASE] LIGASE"/>
    <property type="match status" value="1"/>
</dbReference>
<dbReference type="EMBL" id="PIET01002704">
    <property type="protein sequence ID" value="PLM42397.1"/>
    <property type="molecule type" value="Genomic_DNA"/>
</dbReference>
<dbReference type="GO" id="GO:0008771">
    <property type="term" value="F:[citrate (pro-3S)-lyase] ligase activity"/>
    <property type="evidence" value="ECO:0007669"/>
    <property type="project" value="InterPro"/>
</dbReference>
<evidence type="ECO:0000256" key="2">
    <source>
        <dbReference type="ARBA" id="ARBA00022840"/>
    </source>
</evidence>
<dbReference type="Gene3D" id="3.40.50.620">
    <property type="entry name" value="HUPs"/>
    <property type="match status" value="1"/>
</dbReference>
<dbReference type="Proteomes" id="UP000234661">
    <property type="component" value="Unassembled WGS sequence"/>
</dbReference>
<evidence type="ECO:0000313" key="5">
    <source>
        <dbReference type="Proteomes" id="UP000234661"/>
    </source>
</evidence>
<dbReference type="SMART" id="SM00764">
    <property type="entry name" value="Citrate_ly_lig"/>
    <property type="match status" value="1"/>
</dbReference>
<name>A0A2J4XV61_9ENTR</name>
<feature type="non-terminal residue" evidence="4">
    <location>
        <position position="1"/>
    </location>
</feature>
<dbReference type="InterPro" id="IPR005216">
    <property type="entry name" value="Citrate_lyase_ligase"/>
</dbReference>
<sequence length="93" mass="10622">EPFCKVTAQYNDAMHHWLEDEMTIPAASIKVNEIQRMTDMNNLPISASAVRKLLSHEDMHTVKSMVPATTMPYLYKWLSANQSKQPDLDMVDA</sequence>
<dbReference type="GO" id="GO:0005524">
    <property type="term" value="F:ATP binding"/>
    <property type="evidence" value="ECO:0007669"/>
    <property type="project" value="UniProtKB-KW"/>
</dbReference>
<organism evidence="4 5">
    <name type="scientific">Klebsiella michiganensis</name>
    <dbReference type="NCBI Taxonomy" id="1134687"/>
    <lineage>
        <taxon>Bacteria</taxon>
        <taxon>Pseudomonadati</taxon>
        <taxon>Pseudomonadota</taxon>
        <taxon>Gammaproteobacteria</taxon>
        <taxon>Enterobacterales</taxon>
        <taxon>Enterobacteriaceae</taxon>
        <taxon>Klebsiella/Raoultella group</taxon>
        <taxon>Klebsiella</taxon>
    </lineage>
</organism>
<proteinExistence type="predicted"/>
<evidence type="ECO:0000259" key="3">
    <source>
        <dbReference type="SMART" id="SM00764"/>
    </source>
</evidence>
<protein>
    <submittedName>
        <fullName evidence="4">[citrate (Pro-3S)-lyase] ligase</fullName>
    </submittedName>
</protein>
<keyword evidence="1" id="KW-0547">Nucleotide-binding</keyword>
<evidence type="ECO:0000256" key="1">
    <source>
        <dbReference type="ARBA" id="ARBA00022741"/>
    </source>
</evidence>
<dbReference type="InterPro" id="IPR013166">
    <property type="entry name" value="Citrate_lyase_ligase_C"/>
</dbReference>
<dbReference type="PANTHER" id="PTHR40599">
    <property type="entry name" value="[CITRATE [PRO-3S]-LYASE] LIGASE"/>
    <property type="match status" value="1"/>
</dbReference>
<dbReference type="InterPro" id="IPR014729">
    <property type="entry name" value="Rossmann-like_a/b/a_fold"/>
</dbReference>
<dbReference type="Pfam" id="PF08218">
    <property type="entry name" value="Citrate_ly_lig"/>
    <property type="match status" value="1"/>
</dbReference>
<dbReference type="SUPFAM" id="SSF52374">
    <property type="entry name" value="Nucleotidylyl transferase"/>
    <property type="match status" value="1"/>
</dbReference>
<keyword evidence="2" id="KW-0067">ATP-binding</keyword>
<accession>A0A2J4XV61</accession>
<comment type="caution">
    <text evidence="4">The sequence shown here is derived from an EMBL/GenBank/DDBJ whole genome shotgun (WGS) entry which is preliminary data.</text>
</comment>
<gene>
    <name evidence="4" type="ORF">CWM85_41265</name>
</gene>
<keyword evidence="4" id="KW-0456">Lyase</keyword>